<dbReference type="PRINTS" id="PR00297">
    <property type="entry name" value="CHAPERONIN10"/>
</dbReference>
<dbReference type="FunFam" id="2.30.33.40:FF:000001">
    <property type="entry name" value="10 kDa chaperonin"/>
    <property type="match status" value="1"/>
</dbReference>
<dbReference type="CDD" id="cd00320">
    <property type="entry name" value="cpn10"/>
    <property type="match status" value="1"/>
</dbReference>
<dbReference type="GO" id="GO:0051082">
    <property type="term" value="F:unfolded protein binding"/>
    <property type="evidence" value="ECO:0007669"/>
    <property type="project" value="TreeGrafter"/>
</dbReference>
<dbReference type="SMART" id="SM00883">
    <property type="entry name" value="Cpn10"/>
    <property type="match status" value="1"/>
</dbReference>
<accession>A0A075U6X5</accession>
<name>A0A075U6X5_9LACO</name>
<dbReference type="RefSeq" id="WP_009496109.1">
    <property type="nucleotide sequence ID" value="NZ_CP009223.1"/>
</dbReference>
<dbReference type="InterPro" id="IPR020818">
    <property type="entry name" value="Chaperonin_GroES"/>
</dbReference>
<protein>
    <recommendedName>
        <fullName evidence="3">10 kDa chaperonin</fullName>
    </recommendedName>
</protein>
<dbReference type="SUPFAM" id="SSF50129">
    <property type="entry name" value="GroES-like"/>
    <property type="match status" value="1"/>
</dbReference>
<reference evidence="5" key="2">
    <citation type="submission" date="2014-08" db="EMBL/GenBank/DDBJ databases">
        <title>Complete genome of Weissella ceti strain WS74 isolated from diseased rainbow trout in Brazil.</title>
        <authorList>
            <person name="Figueiredo H.C.P."/>
            <person name="Leal C.A.G."/>
            <person name="Pereira F.L."/>
            <person name="Soares S.C."/>
            <person name="Dorella F.A."/>
            <person name="Carvalho A.F."/>
            <person name="Azevedo V.A.C."/>
        </authorList>
    </citation>
    <scope>NUCLEOTIDE SEQUENCE [LARGE SCALE GENOMIC DNA]</scope>
    <source>
        <strain evidence="5">WS74</strain>
    </source>
</reference>
<comment type="function">
    <text evidence="3">Together with the chaperonin GroEL, plays an essential role in assisting protein folding. The GroEL-GroES system forms a nano-cage that allows encapsulation of the non-native substrate proteins and provides a physical environment optimized to promote and accelerate protein folding. GroES binds to the apical surface of the GroEL ring, thereby capping the opening of the GroEL channel.</text>
</comment>
<evidence type="ECO:0000256" key="3">
    <source>
        <dbReference type="RuleBase" id="RU000535"/>
    </source>
</evidence>
<dbReference type="GO" id="GO:0044183">
    <property type="term" value="F:protein folding chaperone"/>
    <property type="evidence" value="ECO:0007669"/>
    <property type="project" value="InterPro"/>
</dbReference>
<dbReference type="GO" id="GO:0051087">
    <property type="term" value="F:protein-folding chaperone binding"/>
    <property type="evidence" value="ECO:0007669"/>
    <property type="project" value="TreeGrafter"/>
</dbReference>
<dbReference type="PANTHER" id="PTHR10772:SF63">
    <property type="entry name" value="20 KDA CHAPERONIN, CHLOROPLASTIC"/>
    <property type="match status" value="1"/>
</dbReference>
<dbReference type="AlphaFoldDB" id="A0A075U6X5"/>
<dbReference type="KEGG" id="wci:WS105_0990"/>
<comment type="subunit">
    <text evidence="3">Heptamer of 7 subunits arranged in a ring.</text>
</comment>
<dbReference type="OrthoDB" id="9806791at2"/>
<keyword evidence="2 3" id="KW-0143">Chaperone</keyword>
<dbReference type="GO" id="GO:0046872">
    <property type="term" value="F:metal ion binding"/>
    <property type="evidence" value="ECO:0007669"/>
    <property type="project" value="TreeGrafter"/>
</dbReference>
<evidence type="ECO:0000313" key="5">
    <source>
        <dbReference type="Proteomes" id="UP000029079"/>
    </source>
</evidence>
<dbReference type="InterPro" id="IPR037124">
    <property type="entry name" value="Chaperonin_GroES_sf"/>
</dbReference>
<gene>
    <name evidence="4" type="ORF">WS74_0994</name>
</gene>
<dbReference type="PATRIC" id="fig|759620.7.peg.954"/>
<dbReference type="Pfam" id="PF00166">
    <property type="entry name" value="Cpn10"/>
    <property type="match status" value="1"/>
</dbReference>
<reference evidence="4 5" key="1">
    <citation type="journal article" date="2014" name="Genome Announc.">
        <title>Complete Genome Sequences of Fish Pathogenic Weissella ceti Strains WS74 and WS105.</title>
        <authorList>
            <person name="Figueiredo H.C."/>
            <person name="Leal C.A."/>
            <person name="Dorella F.A."/>
            <person name="Carvalho A.F."/>
            <person name="Soares S.C."/>
            <person name="Pereira F.L."/>
            <person name="Azevedo V.A."/>
        </authorList>
    </citation>
    <scope>NUCLEOTIDE SEQUENCE [LARGE SCALE GENOMIC DNA]</scope>
    <source>
        <strain evidence="4 5">WS74</strain>
    </source>
</reference>
<evidence type="ECO:0000313" key="4">
    <source>
        <dbReference type="EMBL" id="AIM63246.1"/>
    </source>
</evidence>
<dbReference type="PANTHER" id="PTHR10772">
    <property type="entry name" value="10 KDA HEAT SHOCK PROTEIN"/>
    <property type="match status" value="1"/>
</dbReference>
<dbReference type="InterPro" id="IPR018369">
    <property type="entry name" value="Chaprnonin_Cpn10_CS"/>
</dbReference>
<organism evidence="4 5">
    <name type="scientific">Weissella ceti</name>
    <dbReference type="NCBI Taxonomy" id="759620"/>
    <lineage>
        <taxon>Bacteria</taxon>
        <taxon>Bacillati</taxon>
        <taxon>Bacillota</taxon>
        <taxon>Bacilli</taxon>
        <taxon>Lactobacillales</taxon>
        <taxon>Lactobacillaceae</taxon>
        <taxon>Weissella</taxon>
    </lineage>
</organism>
<dbReference type="GO" id="GO:0005524">
    <property type="term" value="F:ATP binding"/>
    <property type="evidence" value="ECO:0007669"/>
    <property type="project" value="InterPro"/>
</dbReference>
<dbReference type="InterPro" id="IPR011032">
    <property type="entry name" value="GroES-like_sf"/>
</dbReference>
<keyword evidence="5" id="KW-1185">Reference proteome</keyword>
<dbReference type="Proteomes" id="UP000029079">
    <property type="component" value="Chromosome"/>
</dbReference>
<comment type="similarity">
    <text evidence="1 3">Belongs to the GroES chaperonin family.</text>
</comment>
<dbReference type="Gene3D" id="2.30.33.40">
    <property type="entry name" value="GroES chaperonin"/>
    <property type="match status" value="1"/>
</dbReference>
<dbReference type="PROSITE" id="PS00681">
    <property type="entry name" value="CHAPERONINS_CPN10"/>
    <property type="match status" value="1"/>
</dbReference>
<dbReference type="KEGG" id="wce:WS08_0928"/>
<dbReference type="EMBL" id="CP009223">
    <property type="protein sequence ID" value="AIM63246.1"/>
    <property type="molecule type" value="Genomic_DNA"/>
</dbReference>
<dbReference type="KEGG" id="wct:WS74_0994"/>
<dbReference type="STRING" id="759620.WS105_0990"/>
<evidence type="ECO:0000256" key="1">
    <source>
        <dbReference type="ARBA" id="ARBA00006975"/>
    </source>
</evidence>
<proteinExistence type="inferred from homology"/>
<evidence type="ECO:0000256" key="2">
    <source>
        <dbReference type="ARBA" id="ARBA00023186"/>
    </source>
</evidence>
<sequence>MLKPLGDRVVLRLAQETEQSVGGILLASNAQEKSIVGTVVAVSEHTMGDLTAPQGIVVGDEVLFDQYAGTQIVVDGEDLLVLHAKDIIGVL</sequence>